<dbReference type="EMBL" id="MT141280">
    <property type="protein sequence ID" value="QJA57566.1"/>
    <property type="molecule type" value="Genomic_DNA"/>
</dbReference>
<organism evidence="2">
    <name type="scientific">viral metagenome</name>
    <dbReference type="NCBI Taxonomy" id="1070528"/>
    <lineage>
        <taxon>unclassified sequences</taxon>
        <taxon>metagenomes</taxon>
        <taxon>organismal metagenomes</taxon>
    </lineage>
</organism>
<accession>A0A6M3K7H0</accession>
<evidence type="ECO:0000313" key="1">
    <source>
        <dbReference type="EMBL" id="QJA57566.1"/>
    </source>
</evidence>
<dbReference type="EMBL" id="MT142297">
    <property type="protein sequence ID" value="QJA77704.1"/>
    <property type="molecule type" value="Genomic_DNA"/>
</dbReference>
<name>A0A6M3K7H0_9ZZZZ</name>
<protein>
    <submittedName>
        <fullName evidence="2">Putative minor tail protein</fullName>
    </submittedName>
</protein>
<gene>
    <name evidence="2" type="ORF">MM415A01245_0009</name>
    <name evidence="1" type="ORF">MM415B01625_0008</name>
</gene>
<dbReference type="AlphaFoldDB" id="A0A6M3K7H0"/>
<dbReference type="InterPro" id="IPR010633">
    <property type="entry name" value="Phage_lambda_GpZ"/>
</dbReference>
<dbReference type="Pfam" id="PF06763">
    <property type="entry name" value="Minor_tail_Z"/>
    <property type="match status" value="1"/>
</dbReference>
<sequence>MAGLAVEIIVNEQQYAELAKLLRDVPGGIDKASYQAVNKTARWVNTRVLKAITDQLTIKRKDIAGKRHRFGGVTVHRASGKHPVAHVRVTGKRIPVYRFRPRPTLPQPYEPLPKRGLTYKIGKQGGRRRISDAFVARMRSGHMGVFRRAKRTRLPIMELYGPSIPHVASTSPELKRAFNIDATGQLHKNLVSQVDYLLAKHKARNG</sequence>
<evidence type="ECO:0000313" key="2">
    <source>
        <dbReference type="EMBL" id="QJA77704.1"/>
    </source>
</evidence>
<proteinExistence type="predicted"/>
<reference evidence="2" key="1">
    <citation type="submission" date="2020-03" db="EMBL/GenBank/DDBJ databases">
        <title>The deep terrestrial virosphere.</title>
        <authorList>
            <person name="Holmfeldt K."/>
            <person name="Nilsson E."/>
            <person name="Simone D."/>
            <person name="Lopez-Fernandez M."/>
            <person name="Wu X."/>
            <person name="de Brujin I."/>
            <person name="Lundin D."/>
            <person name="Andersson A."/>
            <person name="Bertilsson S."/>
            <person name="Dopson M."/>
        </authorList>
    </citation>
    <scope>NUCLEOTIDE SEQUENCE</scope>
    <source>
        <strain evidence="2">MM415A01245</strain>
        <strain evidence="1">MM415B01625</strain>
    </source>
</reference>